<dbReference type="Pfam" id="PF00005">
    <property type="entry name" value="ABC_tran"/>
    <property type="match status" value="1"/>
</dbReference>
<evidence type="ECO:0000313" key="11">
    <source>
        <dbReference type="EMBL" id="KRL76726.1"/>
    </source>
</evidence>
<accession>A0A0R1T4M1</accession>
<dbReference type="PANTHER" id="PTHR43394">
    <property type="entry name" value="ATP-DEPENDENT PERMEASE MDL1, MITOCHONDRIAL"/>
    <property type="match status" value="1"/>
</dbReference>
<keyword evidence="2" id="KW-0813">Transport</keyword>
<name>A0A0R1T4M1_9LACO</name>
<dbReference type="InterPro" id="IPR039421">
    <property type="entry name" value="Type_1_exporter"/>
</dbReference>
<evidence type="ECO:0000256" key="2">
    <source>
        <dbReference type="ARBA" id="ARBA00022448"/>
    </source>
</evidence>
<dbReference type="OrthoDB" id="9770415at2"/>
<comment type="subcellular location">
    <subcellularLocation>
        <location evidence="1">Cell membrane</location>
        <topology evidence="1">Multi-pass membrane protein</topology>
    </subcellularLocation>
</comment>
<dbReference type="CDD" id="cd18544">
    <property type="entry name" value="ABC_6TM_TmrA_like"/>
    <property type="match status" value="1"/>
</dbReference>
<keyword evidence="7 8" id="KW-0472">Membrane</keyword>
<dbReference type="RefSeq" id="WP_025021390.1">
    <property type="nucleotide sequence ID" value="NZ_AZFH01000197.1"/>
</dbReference>
<dbReference type="InterPro" id="IPR027417">
    <property type="entry name" value="P-loop_NTPase"/>
</dbReference>
<reference evidence="11 12" key="1">
    <citation type="journal article" date="2015" name="Genome Announc.">
        <title>Expanding the biotechnology potential of lactobacilli through comparative genomics of 213 strains and associated genera.</title>
        <authorList>
            <person name="Sun Z."/>
            <person name="Harris H.M."/>
            <person name="McCann A."/>
            <person name="Guo C."/>
            <person name="Argimon S."/>
            <person name="Zhang W."/>
            <person name="Yang X."/>
            <person name="Jeffery I.B."/>
            <person name="Cooney J.C."/>
            <person name="Kagawa T.F."/>
            <person name="Liu W."/>
            <person name="Song Y."/>
            <person name="Salvetti E."/>
            <person name="Wrobel A."/>
            <person name="Rasinkangas P."/>
            <person name="Parkhill J."/>
            <person name="Rea M.C."/>
            <person name="O'Sullivan O."/>
            <person name="Ritari J."/>
            <person name="Douillard F.P."/>
            <person name="Paul Ross R."/>
            <person name="Yang R."/>
            <person name="Briner A.E."/>
            <person name="Felis G.E."/>
            <person name="de Vos W.M."/>
            <person name="Barrangou R."/>
            <person name="Klaenhammer T.R."/>
            <person name="Caufield P.W."/>
            <person name="Cui Y."/>
            <person name="Zhang H."/>
            <person name="O'Toole P.W."/>
        </authorList>
    </citation>
    <scope>NUCLEOTIDE SEQUENCE [LARGE SCALE GENOMIC DNA]</scope>
    <source>
        <strain evidence="11 12">DSM 15833</strain>
    </source>
</reference>
<feature type="transmembrane region" description="Helical" evidence="8">
    <location>
        <begin position="177"/>
        <end position="195"/>
    </location>
</feature>
<dbReference type="PROSITE" id="PS50929">
    <property type="entry name" value="ABC_TM1F"/>
    <property type="match status" value="1"/>
</dbReference>
<keyword evidence="6 8" id="KW-1133">Transmembrane helix</keyword>
<evidence type="ECO:0000259" key="10">
    <source>
        <dbReference type="PROSITE" id="PS50929"/>
    </source>
</evidence>
<dbReference type="CDD" id="cd03254">
    <property type="entry name" value="ABCC_Glucan_exporter_like"/>
    <property type="match status" value="1"/>
</dbReference>
<dbReference type="SMART" id="SM00382">
    <property type="entry name" value="AAA"/>
    <property type="match status" value="1"/>
</dbReference>
<dbReference type="Gene3D" id="1.20.1560.10">
    <property type="entry name" value="ABC transporter type 1, transmembrane domain"/>
    <property type="match status" value="1"/>
</dbReference>
<gene>
    <name evidence="11" type="ORF">FC36_GL001841</name>
</gene>
<comment type="caution">
    <text evidence="11">The sequence shown here is derived from an EMBL/GenBank/DDBJ whole genome shotgun (WGS) entry which is preliminary data.</text>
</comment>
<dbReference type="InterPro" id="IPR003439">
    <property type="entry name" value="ABC_transporter-like_ATP-bd"/>
</dbReference>
<dbReference type="PROSITE" id="PS50893">
    <property type="entry name" value="ABC_TRANSPORTER_2"/>
    <property type="match status" value="1"/>
</dbReference>
<protein>
    <submittedName>
        <fullName evidence="11">Multidrug ABC superfamily ATP binding cassette transporter, ABC protein</fullName>
    </submittedName>
</protein>
<dbReference type="FunFam" id="3.40.50.300:FF:000287">
    <property type="entry name" value="Multidrug ABC transporter ATP-binding protein"/>
    <property type="match status" value="1"/>
</dbReference>
<dbReference type="Pfam" id="PF00664">
    <property type="entry name" value="ABC_membrane"/>
    <property type="match status" value="1"/>
</dbReference>
<dbReference type="Gene3D" id="3.40.50.300">
    <property type="entry name" value="P-loop containing nucleotide triphosphate hydrolases"/>
    <property type="match status" value="1"/>
</dbReference>
<dbReference type="InterPro" id="IPR011527">
    <property type="entry name" value="ABC1_TM_dom"/>
</dbReference>
<feature type="transmembrane region" description="Helical" evidence="8">
    <location>
        <begin position="149"/>
        <end position="171"/>
    </location>
</feature>
<dbReference type="EMBL" id="AZFH01000197">
    <property type="protein sequence ID" value="KRL76726.1"/>
    <property type="molecule type" value="Genomic_DNA"/>
</dbReference>
<feature type="domain" description="ABC transmembrane type-1" evidence="10">
    <location>
        <begin position="37"/>
        <end position="322"/>
    </location>
</feature>
<feature type="transmembrane region" description="Helical" evidence="8">
    <location>
        <begin position="69"/>
        <end position="88"/>
    </location>
</feature>
<evidence type="ECO:0000256" key="7">
    <source>
        <dbReference type="ARBA" id="ARBA00023136"/>
    </source>
</evidence>
<feature type="domain" description="ABC transporter" evidence="9">
    <location>
        <begin position="356"/>
        <end position="589"/>
    </location>
</feature>
<keyword evidence="4" id="KW-0547">Nucleotide-binding</keyword>
<sequence length="594" mass="67411">MEDKNQSAWAKAFSFQDQKTIIKRLLPYTKPYKKYFITAFIFAFGLAVVNVVLPQILQYYMDNVLTSKNVAWNVILAFAGLYFLGVMVKALTQFIQLFAFSMGAEYTLEAVRVALFKKLHRLGLRYFDNTPTGSIVSRVTNDTKTLFDFWNLFLTIAVALLSMLTAFVAMLSVNVTISLATLLFVPVILTTTYVYQKISSKIYRTIREALSKINTKINESLLGMGIIQQFNQEERILGEFDEINDYYAQRRAKMININSFFLFPIVTLMYSLAEIVALSVFGIETQSNIFVEAGVIYAFLTYVQNFFNPLSNVMDFMPVFQDGLVAGYRILKIMDDDRLAPQQAVDETAQITEGKIEFKNVTFAYDKTPILKNITFTALPGQTVALVGHTGSGKSSIINVLLRFYEYMDGEILIDGHDLRTFSHEELRQKTGLVLQDPFLFYGDIASNIRMFDQKISDEQVQAAAKFVRADEFIEKLDGKYHAKVSERGTTYSNGQRQLLAFARTIVRDPKVLILDEATSNIDPQTEEAIQNGLNQMRQGRTTIAIAHRLSTIKDADLILVLDKGEIVERGNHEQLLAQGGYYADLYQMQLAKE</sequence>
<dbReference type="PANTHER" id="PTHR43394:SF1">
    <property type="entry name" value="ATP-BINDING CASSETTE SUB-FAMILY B MEMBER 10, MITOCHONDRIAL"/>
    <property type="match status" value="1"/>
</dbReference>
<proteinExistence type="predicted"/>
<dbReference type="InterPro" id="IPR003593">
    <property type="entry name" value="AAA+_ATPase"/>
</dbReference>
<evidence type="ECO:0000256" key="4">
    <source>
        <dbReference type="ARBA" id="ARBA00022741"/>
    </source>
</evidence>
<dbReference type="GO" id="GO:0005886">
    <property type="term" value="C:plasma membrane"/>
    <property type="evidence" value="ECO:0007669"/>
    <property type="project" value="UniProtKB-SubCell"/>
</dbReference>
<feature type="transmembrane region" description="Helical" evidence="8">
    <location>
        <begin position="260"/>
        <end position="283"/>
    </location>
</feature>
<dbReference type="SUPFAM" id="SSF52540">
    <property type="entry name" value="P-loop containing nucleoside triphosphate hydrolases"/>
    <property type="match status" value="1"/>
</dbReference>
<feature type="transmembrane region" description="Helical" evidence="8">
    <location>
        <begin position="35"/>
        <end position="57"/>
    </location>
</feature>
<dbReference type="PATRIC" id="fig|1423740.3.peg.1988"/>
<organism evidence="11 12">
    <name type="scientific">Ligilactobacillus equi DSM 15833 = JCM 10991</name>
    <dbReference type="NCBI Taxonomy" id="1423740"/>
    <lineage>
        <taxon>Bacteria</taxon>
        <taxon>Bacillati</taxon>
        <taxon>Bacillota</taxon>
        <taxon>Bacilli</taxon>
        <taxon>Lactobacillales</taxon>
        <taxon>Lactobacillaceae</taxon>
        <taxon>Ligilactobacillus</taxon>
    </lineage>
</organism>
<evidence type="ECO:0000256" key="5">
    <source>
        <dbReference type="ARBA" id="ARBA00022840"/>
    </source>
</evidence>
<evidence type="ECO:0000256" key="8">
    <source>
        <dbReference type="SAM" id="Phobius"/>
    </source>
</evidence>
<dbReference type="GO" id="GO:0016887">
    <property type="term" value="F:ATP hydrolysis activity"/>
    <property type="evidence" value="ECO:0007669"/>
    <property type="project" value="InterPro"/>
</dbReference>
<dbReference type="SUPFAM" id="SSF90123">
    <property type="entry name" value="ABC transporter transmembrane region"/>
    <property type="match status" value="1"/>
</dbReference>
<dbReference type="STRING" id="1423740.FC36_GL001841"/>
<dbReference type="GO" id="GO:0015421">
    <property type="term" value="F:ABC-type oligopeptide transporter activity"/>
    <property type="evidence" value="ECO:0007669"/>
    <property type="project" value="TreeGrafter"/>
</dbReference>
<evidence type="ECO:0000313" key="12">
    <source>
        <dbReference type="Proteomes" id="UP000051048"/>
    </source>
</evidence>
<dbReference type="Proteomes" id="UP000051048">
    <property type="component" value="Unassembled WGS sequence"/>
</dbReference>
<keyword evidence="5" id="KW-0067">ATP-binding</keyword>
<dbReference type="InterPro" id="IPR036640">
    <property type="entry name" value="ABC1_TM_sf"/>
</dbReference>
<evidence type="ECO:0000256" key="1">
    <source>
        <dbReference type="ARBA" id="ARBA00004651"/>
    </source>
</evidence>
<evidence type="ECO:0000259" key="9">
    <source>
        <dbReference type="PROSITE" id="PS50893"/>
    </source>
</evidence>
<keyword evidence="3 8" id="KW-0812">Transmembrane</keyword>
<dbReference type="GO" id="GO:0005524">
    <property type="term" value="F:ATP binding"/>
    <property type="evidence" value="ECO:0007669"/>
    <property type="project" value="UniProtKB-KW"/>
</dbReference>
<evidence type="ECO:0000256" key="6">
    <source>
        <dbReference type="ARBA" id="ARBA00022989"/>
    </source>
</evidence>
<dbReference type="AlphaFoldDB" id="A0A0R1T4M1"/>
<evidence type="ECO:0000256" key="3">
    <source>
        <dbReference type="ARBA" id="ARBA00022692"/>
    </source>
</evidence>